<keyword evidence="2" id="KW-0966">Cell projection</keyword>
<organism evidence="3 4">
    <name type="scientific">Kribbella sandramycini</name>
    <dbReference type="NCBI Taxonomy" id="60450"/>
    <lineage>
        <taxon>Bacteria</taxon>
        <taxon>Bacillati</taxon>
        <taxon>Actinomycetota</taxon>
        <taxon>Actinomycetes</taxon>
        <taxon>Propionibacteriales</taxon>
        <taxon>Kribbellaceae</taxon>
        <taxon>Kribbella</taxon>
    </lineage>
</organism>
<dbReference type="RefSeq" id="WP_171675038.1">
    <property type="nucleotide sequence ID" value="NZ_BAAAGT010000001.1"/>
</dbReference>
<evidence type="ECO:0000256" key="1">
    <source>
        <dbReference type="SAM" id="MobiDB-lite"/>
    </source>
</evidence>
<dbReference type="EMBL" id="JABJRC010000004">
    <property type="protein sequence ID" value="NOL42567.1"/>
    <property type="molecule type" value="Genomic_DNA"/>
</dbReference>
<keyword evidence="2" id="KW-0969">Cilium</keyword>
<feature type="compositionally biased region" description="Basic and acidic residues" evidence="1">
    <location>
        <begin position="243"/>
        <end position="260"/>
    </location>
</feature>
<reference evidence="3 4" key="1">
    <citation type="submission" date="2020-05" db="EMBL/GenBank/DDBJ databases">
        <title>Genome sequence of Kribbella sandramycini ATCC 39419.</title>
        <authorList>
            <person name="Maclea K.S."/>
            <person name="Fair J.L."/>
        </authorList>
    </citation>
    <scope>NUCLEOTIDE SEQUENCE [LARGE SCALE GENOMIC DNA]</scope>
    <source>
        <strain evidence="3 4">ATCC 39419</strain>
    </source>
</reference>
<dbReference type="Proteomes" id="UP000534306">
    <property type="component" value="Unassembled WGS sequence"/>
</dbReference>
<comment type="caution">
    <text evidence="3">The sequence shown here is derived from an EMBL/GenBank/DDBJ whole genome shotgun (WGS) entry which is preliminary data.</text>
</comment>
<evidence type="ECO:0000313" key="2">
    <source>
        <dbReference type="EMBL" id="MBB6564870.1"/>
    </source>
</evidence>
<feature type="region of interest" description="Disordered" evidence="1">
    <location>
        <begin position="230"/>
        <end position="260"/>
    </location>
</feature>
<evidence type="ECO:0000313" key="5">
    <source>
        <dbReference type="Proteomes" id="UP000553957"/>
    </source>
</evidence>
<dbReference type="AlphaFoldDB" id="A0A7Y4L317"/>
<protein>
    <submittedName>
        <fullName evidence="2">Flagellar biosynthesis chaperone FliJ</fullName>
    </submittedName>
</protein>
<name>A0A7Y4L317_9ACTN</name>
<evidence type="ECO:0000313" key="4">
    <source>
        <dbReference type="Proteomes" id="UP000534306"/>
    </source>
</evidence>
<dbReference type="EMBL" id="JACHKF010000001">
    <property type="protein sequence ID" value="MBB6564870.1"/>
    <property type="molecule type" value="Genomic_DNA"/>
</dbReference>
<sequence>MSTPSLEPQRRAAELAEFAANALHDARLKLSHAADATQELNTVLRRAEDEIYELPLQASKMEATGQARPFLQNAQYVADQIDRRLENGGHLVGEIRDRLDSATTGLQAGRQALEELSRLPVEHDRELMDRLSHRISDLNTAVNSAHDGLDRANTRIGRAQESLGGLIEHRSEPSPTFVRDTAADVDRDLMHTRTGVRELAEDLDGHDPNAAATAQDAELARAFHAGAYTTAKSAQRHQPAAADEAHKPAETEITSRLRGL</sequence>
<accession>A0A7Y4L317</accession>
<proteinExistence type="predicted"/>
<keyword evidence="4" id="KW-1185">Reference proteome</keyword>
<evidence type="ECO:0000313" key="3">
    <source>
        <dbReference type="EMBL" id="NOL42567.1"/>
    </source>
</evidence>
<dbReference type="Proteomes" id="UP000553957">
    <property type="component" value="Unassembled WGS sequence"/>
</dbReference>
<reference evidence="2 5" key="2">
    <citation type="submission" date="2020-08" db="EMBL/GenBank/DDBJ databases">
        <title>Sequencing the genomes of 1000 actinobacteria strains.</title>
        <authorList>
            <person name="Klenk H.-P."/>
        </authorList>
    </citation>
    <scope>NUCLEOTIDE SEQUENCE [LARGE SCALE GENOMIC DNA]</scope>
    <source>
        <strain evidence="2 5">DSM 15626</strain>
    </source>
</reference>
<gene>
    <name evidence="2" type="ORF">HNR71_000507</name>
    <name evidence="3" type="ORF">HPO96_20180</name>
</gene>
<keyword evidence="2" id="KW-0282">Flagellum</keyword>